<evidence type="ECO:0000256" key="1">
    <source>
        <dbReference type="SAM" id="MobiDB-lite"/>
    </source>
</evidence>
<dbReference type="AlphaFoldDB" id="A0A512D1R6"/>
<comment type="caution">
    <text evidence="2">The sequence shown here is derived from an EMBL/GenBank/DDBJ whole genome shotgun (WGS) entry which is preliminary data.</text>
</comment>
<proteinExistence type="predicted"/>
<name>A0A512D1R6_9MICO</name>
<protein>
    <submittedName>
        <fullName evidence="2">Uncharacterized protein</fullName>
    </submittedName>
</protein>
<accession>A0A512D1R6</accession>
<feature type="region of interest" description="Disordered" evidence="1">
    <location>
        <begin position="1"/>
        <end position="29"/>
    </location>
</feature>
<dbReference type="EMBL" id="BJYX01000010">
    <property type="protein sequence ID" value="GEO30419.1"/>
    <property type="molecule type" value="Genomic_DNA"/>
</dbReference>
<evidence type="ECO:0000313" key="3">
    <source>
        <dbReference type="Proteomes" id="UP000321534"/>
    </source>
</evidence>
<sequence>MLPGIHGGSVGGAVGGGVGGDADGRAPEGPGRTAYALVGALEDQALIVAVSMTKR</sequence>
<gene>
    <name evidence="2" type="ORF">TAE01_22290</name>
</gene>
<evidence type="ECO:0000313" key="2">
    <source>
        <dbReference type="EMBL" id="GEO30419.1"/>
    </source>
</evidence>
<organism evidence="2 3">
    <name type="scientific">Terrabacter aerolatus</name>
    <dbReference type="NCBI Taxonomy" id="422442"/>
    <lineage>
        <taxon>Bacteria</taxon>
        <taxon>Bacillati</taxon>
        <taxon>Actinomycetota</taxon>
        <taxon>Actinomycetes</taxon>
        <taxon>Micrococcales</taxon>
        <taxon>Intrasporangiaceae</taxon>
        <taxon>Terrabacter</taxon>
    </lineage>
</organism>
<dbReference type="Proteomes" id="UP000321534">
    <property type="component" value="Unassembled WGS sequence"/>
</dbReference>
<feature type="compositionally biased region" description="Gly residues" evidence="1">
    <location>
        <begin position="1"/>
        <end position="21"/>
    </location>
</feature>
<reference evidence="2 3" key="1">
    <citation type="submission" date="2019-07" db="EMBL/GenBank/DDBJ databases">
        <title>Whole genome shotgun sequence of Terrabacter aerolatus NBRC 106305.</title>
        <authorList>
            <person name="Hosoyama A."/>
            <person name="Uohara A."/>
            <person name="Ohji S."/>
            <person name="Ichikawa N."/>
        </authorList>
    </citation>
    <scope>NUCLEOTIDE SEQUENCE [LARGE SCALE GENOMIC DNA]</scope>
    <source>
        <strain evidence="2 3">NBRC 106305</strain>
    </source>
</reference>
<keyword evidence="3" id="KW-1185">Reference proteome</keyword>